<proteinExistence type="predicted"/>
<feature type="compositionally biased region" description="Basic and acidic residues" evidence="1">
    <location>
        <begin position="51"/>
        <end position="84"/>
    </location>
</feature>
<dbReference type="Proteomes" id="UP001153076">
    <property type="component" value="Unassembled WGS sequence"/>
</dbReference>
<reference evidence="2" key="1">
    <citation type="submission" date="2022-04" db="EMBL/GenBank/DDBJ databases">
        <title>Carnegiea gigantea Genome sequencing and assembly v2.</title>
        <authorList>
            <person name="Copetti D."/>
            <person name="Sanderson M.J."/>
            <person name="Burquez A."/>
            <person name="Wojciechowski M.F."/>
        </authorList>
    </citation>
    <scope>NUCLEOTIDE SEQUENCE</scope>
    <source>
        <strain evidence="2">SGP5-SGP5p</strain>
        <tissue evidence="2">Aerial part</tissue>
    </source>
</reference>
<organism evidence="2 3">
    <name type="scientific">Carnegiea gigantea</name>
    <dbReference type="NCBI Taxonomy" id="171969"/>
    <lineage>
        <taxon>Eukaryota</taxon>
        <taxon>Viridiplantae</taxon>
        <taxon>Streptophyta</taxon>
        <taxon>Embryophyta</taxon>
        <taxon>Tracheophyta</taxon>
        <taxon>Spermatophyta</taxon>
        <taxon>Magnoliopsida</taxon>
        <taxon>eudicotyledons</taxon>
        <taxon>Gunneridae</taxon>
        <taxon>Pentapetalae</taxon>
        <taxon>Caryophyllales</taxon>
        <taxon>Cactineae</taxon>
        <taxon>Cactaceae</taxon>
        <taxon>Cactoideae</taxon>
        <taxon>Echinocereeae</taxon>
        <taxon>Carnegiea</taxon>
    </lineage>
</organism>
<evidence type="ECO:0000313" key="2">
    <source>
        <dbReference type="EMBL" id="KAJ8435163.1"/>
    </source>
</evidence>
<evidence type="ECO:0000256" key="1">
    <source>
        <dbReference type="SAM" id="MobiDB-lite"/>
    </source>
</evidence>
<evidence type="ECO:0000313" key="3">
    <source>
        <dbReference type="Proteomes" id="UP001153076"/>
    </source>
</evidence>
<feature type="region of interest" description="Disordered" evidence="1">
    <location>
        <begin position="47"/>
        <end position="133"/>
    </location>
</feature>
<gene>
    <name evidence="2" type="ORF">Cgig2_007784</name>
</gene>
<feature type="compositionally biased region" description="Basic and acidic residues" evidence="1">
    <location>
        <begin position="124"/>
        <end position="133"/>
    </location>
</feature>
<dbReference type="EMBL" id="JAKOGI010000429">
    <property type="protein sequence ID" value="KAJ8435163.1"/>
    <property type="molecule type" value="Genomic_DNA"/>
</dbReference>
<comment type="caution">
    <text evidence="2">The sequence shown here is derived from an EMBL/GenBank/DDBJ whole genome shotgun (WGS) entry which is preliminary data.</text>
</comment>
<keyword evidence="3" id="KW-1185">Reference proteome</keyword>
<name>A0A9Q1QAL5_9CARY</name>
<sequence>MVDAFKNFMSAMTDTIMQQVSKQVQTAVEAVSTARPLPHFEYVPTTGCEPSLRHDPMVSHRHSEGMREAPHVNRDKRSRGENRDPPNIVTVQAMDGRQSQPRPRRCMQRLPDEPLGLRSKSKPRGLDLKPLNDDRPQSIVLTANACEVPLGRRMACVDPPRRLNSEEPRKFSRLNKESNYSTHYRVRRGTRPTLYISAQ</sequence>
<protein>
    <submittedName>
        <fullName evidence="2">Uncharacterized protein</fullName>
    </submittedName>
</protein>
<dbReference type="AlphaFoldDB" id="A0A9Q1QAL5"/>
<accession>A0A9Q1QAL5</accession>